<dbReference type="EMBL" id="JARQDZ010000009">
    <property type="protein sequence ID" value="MDT2983760.1"/>
    <property type="molecule type" value="Genomic_DNA"/>
</dbReference>
<organism evidence="1 2">
    <name type="scientific">Enterococcus casseliflavus</name>
    <name type="common">Enterococcus flavescens</name>
    <dbReference type="NCBI Taxonomy" id="37734"/>
    <lineage>
        <taxon>Bacteria</taxon>
        <taxon>Bacillati</taxon>
        <taxon>Bacillota</taxon>
        <taxon>Bacilli</taxon>
        <taxon>Lactobacillales</taxon>
        <taxon>Enterococcaceae</taxon>
        <taxon>Enterococcus</taxon>
    </lineage>
</organism>
<protein>
    <submittedName>
        <fullName evidence="1">Uncharacterized protein</fullName>
    </submittedName>
</protein>
<evidence type="ECO:0000313" key="2">
    <source>
        <dbReference type="Proteomes" id="UP001253851"/>
    </source>
</evidence>
<evidence type="ECO:0000313" key="1">
    <source>
        <dbReference type="EMBL" id="MDT2983760.1"/>
    </source>
</evidence>
<dbReference type="AlphaFoldDB" id="A0ABD5FN94"/>
<dbReference type="Proteomes" id="UP001253851">
    <property type="component" value="Unassembled WGS sequence"/>
</dbReference>
<sequence length="56" mass="6820">MATKKKRPRYAMDDATFEKFQWLCVQHQKRSGKKLYPKDTLKELIDHEYEIRKSFG</sequence>
<name>A0ABD5FN94_ENTCA</name>
<gene>
    <name evidence="1" type="ORF">P7I34_13865</name>
</gene>
<comment type="caution">
    <text evidence="1">The sequence shown here is derived from an EMBL/GenBank/DDBJ whole genome shotgun (WGS) entry which is preliminary data.</text>
</comment>
<proteinExistence type="predicted"/>
<reference evidence="1 2" key="1">
    <citation type="submission" date="2023-03" db="EMBL/GenBank/DDBJ databases">
        <authorList>
            <person name="Shen W."/>
            <person name="Cai J."/>
        </authorList>
    </citation>
    <scope>NUCLEOTIDE SEQUENCE [LARGE SCALE GENOMIC DNA]</scope>
    <source>
        <strain evidence="1 2">B516</strain>
    </source>
</reference>
<accession>A0ABD5FN94</accession>
<dbReference type="RefSeq" id="WP_311957660.1">
    <property type="nucleotide sequence ID" value="NZ_JARQDZ010000009.1"/>
</dbReference>